<dbReference type="PROSITE" id="PS00463">
    <property type="entry name" value="ZN2_CY6_FUNGAL_1"/>
    <property type="match status" value="1"/>
</dbReference>
<proteinExistence type="predicted"/>
<keyword evidence="6" id="KW-1185">Reference proteome</keyword>
<feature type="domain" description="Zn(2)-C6 fungal-type" evidence="4">
    <location>
        <begin position="6"/>
        <end position="41"/>
    </location>
</feature>
<dbReference type="AlphaFoldDB" id="A0A0H2RB44"/>
<dbReference type="Pfam" id="PF00172">
    <property type="entry name" value="Zn_clus"/>
    <property type="match status" value="1"/>
</dbReference>
<dbReference type="OrthoDB" id="1708823at2759"/>
<feature type="region of interest" description="Disordered" evidence="3">
    <location>
        <begin position="64"/>
        <end position="105"/>
    </location>
</feature>
<protein>
    <recommendedName>
        <fullName evidence="4">Zn(2)-C6 fungal-type domain-containing protein</fullName>
    </recommendedName>
</protein>
<feature type="compositionally biased region" description="Low complexity" evidence="3">
    <location>
        <begin position="493"/>
        <end position="513"/>
    </location>
</feature>
<evidence type="ECO:0000256" key="3">
    <source>
        <dbReference type="SAM" id="MobiDB-lite"/>
    </source>
</evidence>
<dbReference type="SUPFAM" id="SSF57701">
    <property type="entry name" value="Zn2/Cys6 DNA-binding domain"/>
    <property type="match status" value="1"/>
</dbReference>
<evidence type="ECO:0000256" key="2">
    <source>
        <dbReference type="ARBA" id="ARBA00023242"/>
    </source>
</evidence>
<dbReference type="EMBL" id="KQ086067">
    <property type="protein sequence ID" value="KLO09090.1"/>
    <property type="molecule type" value="Genomic_DNA"/>
</dbReference>
<dbReference type="PROSITE" id="PS50048">
    <property type="entry name" value="ZN2_CY6_FUNGAL_2"/>
    <property type="match status" value="1"/>
</dbReference>
<dbReference type="GO" id="GO:0000981">
    <property type="term" value="F:DNA-binding transcription factor activity, RNA polymerase II-specific"/>
    <property type="evidence" value="ECO:0007669"/>
    <property type="project" value="InterPro"/>
</dbReference>
<dbReference type="CDD" id="cd00067">
    <property type="entry name" value="GAL4"/>
    <property type="match status" value="1"/>
</dbReference>
<feature type="region of interest" description="Disordered" evidence="3">
    <location>
        <begin position="490"/>
        <end position="517"/>
    </location>
</feature>
<dbReference type="Pfam" id="PF04082">
    <property type="entry name" value="Fungal_trans"/>
    <property type="match status" value="1"/>
</dbReference>
<dbReference type="GO" id="GO:0003677">
    <property type="term" value="F:DNA binding"/>
    <property type="evidence" value="ECO:0007669"/>
    <property type="project" value="InterPro"/>
</dbReference>
<accession>A0A0H2RB44</accession>
<feature type="compositionally biased region" description="Low complexity" evidence="3">
    <location>
        <begin position="84"/>
        <end position="103"/>
    </location>
</feature>
<dbReference type="Gene3D" id="4.10.240.10">
    <property type="entry name" value="Zn(2)-C6 fungal-type DNA-binding domain"/>
    <property type="match status" value="1"/>
</dbReference>
<reference evidence="5 6" key="1">
    <citation type="submission" date="2015-04" db="EMBL/GenBank/DDBJ databases">
        <title>Complete genome sequence of Schizopora paradoxa KUC8140, a cosmopolitan wood degrader in East Asia.</title>
        <authorList>
            <consortium name="DOE Joint Genome Institute"/>
            <person name="Min B."/>
            <person name="Park H."/>
            <person name="Jang Y."/>
            <person name="Kim J.-J."/>
            <person name="Kim K.H."/>
            <person name="Pangilinan J."/>
            <person name="Lipzen A."/>
            <person name="Riley R."/>
            <person name="Grigoriev I.V."/>
            <person name="Spatafora J.W."/>
            <person name="Choi I.-G."/>
        </authorList>
    </citation>
    <scope>NUCLEOTIDE SEQUENCE [LARGE SCALE GENOMIC DNA]</scope>
    <source>
        <strain evidence="5 6">KUC8140</strain>
    </source>
</reference>
<dbReference type="Proteomes" id="UP000053477">
    <property type="component" value="Unassembled WGS sequence"/>
</dbReference>
<dbReference type="SMART" id="SM00066">
    <property type="entry name" value="GAL4"/>
    <property type="match status" value="1"/>
</dbReference>
<dbReference type="PANTHER" id="PTHR31668:SF30">
    <property type="entry name" value="ZN(II)2CYS6 TRANSCRIPTION FACTOR (EUROFUNG)"/>
    <property type="match status" value="1"/>
</dbReference>
<keyword evidence="1" id="KW-0479">Metal-binding</keyword>
<evidence type="ECO:0000313" key="5">
    <source>
        <dbReference type="EMBL" id="KLO09090.1"/>
    </source>
</evidence>
<dbReference type="InParanoid" id="A0A0H2RB44"/>
<evidence type="ECO:0000256" key="1">
    <source>
        <dbReference type="ARBA" id="ARBA00022723"/>
    </source>
</evidence>
<dbReference type="PANTHER" id="PTHR31668">
    <property type="entry name" value="GLUCOSE TRANSPORT TRANSCRIPTION REGULATOR RGT1-RELATED-RELATED"/>
    <property type="match status" value="1"/>
</dbReference>
<dbReference type="SMART" id="SM00906">
    <property type="entry name" value="Fungal_trans"/>
    <property type="match status" value="1"/>
</dbReference>
<evidence type="ECO:0000259" key="4">
    <source>
        <dbReference type="PROSITE" id="PS50048"/>
    </source>
</evidence>
<dbReference type="CDD" id="cd12148">
    <property type="entry name" value="fungal_TF_MHR"/>
    <property type="match status" value="1"/>
</dbReference>
<keyword evidence="2" id="KW-0539">Nucleus</keyword>
<dbReference type="InterPro" id="IPR001138">
    <property type="entry name" value="Zn2Cys6_DnaBD"/>
</dbReference>
<dbReference type="InterPro" id="IPR050797">
    <property type="entry name" value="Carb_Metab_Trans_Reg"/>
</dbReference>
<dbReference type="GO" id="GO:0006351">
    <property type="term" value="P:DNA-templated transcription"/>
    <property type="evidence" value="ECO:0007669"/>
    <property type="project" value="InterPro"/>
</dbReference>
<dbReference type="GO" id="GO:0008270">
    <property type="term" value="F:zinc ion binding"/>
    <property type="evidence" value="ECO:0007669"/>
    <property type="project" value="InterPro"/>
</dbReference>
<dbReference type="InterPro" id="IPR036864">
    <property type="entry name" value="Zn2-C6_fun-type_DNA-bd_sf"/>
</dbReference>
<gene>
    <name evidence="5" type="ORF">SCHPADRAFT_858291</name>
</gene>
<dbReference type="STRING" id="27342.A0A0H2RB44"/>
<organism evidence="5 6">
    <name type="scientific">Schizopora paradoxa</name>
    <dbReference type="NCBI Taxonomy" id="27342"/>
    <lineage>
        <taxon>Eukaryota</taxon>
        <taxon>Fungi</taxon>
        <taxon>Dikarya</taxon>
        <taxon>Basidiomycota</taxon>
        <taxon>Agaricomycotina</taxon>
        <taxon>Agaricomycetes</taxon>
        <taxon>Hymenochaetales</taxon>
        <taxon>Schizoporaceae</taxon>
        <taxon>Schizopora</taxon>
    </lineage>
</organism>
<sequence>MRQSQSCDACRARKVRCARENQDDPQTSCKHCIALGIPCTYDYQPKKRGPPNLYLRRLQEAAAAAAAAQQENGGDPSGSPPPGQAVSPSMSSSGMPSQSVTSPYLESTISTMSSLPASTIPPSRYPIAADSHHHSYYSGLPNMPHMSRRVSDTAATTAATQVQRHSAGSFDSVSTMRSPDAFSTYPLYNWSSTYKQQQSLPVPPPGALPPLSYYYRPHRLEDVAPRDTIMLIINLFFDFVYPLTPCVHKPSFLADLHARREERDPLFFALVMSTCASTLVQVPRSYLPMERPAVRKMAQTCHEASRHISVASYDPPQSIHVVIRYFDTVYHFCEGHDATSHASFGEAAHIAVTLHMHEESSYEGLDPIECEVRRRTFWLLFGADKSMSILLGRPICLRDEDCTLHFPKEVDDEFITPNGILPQPPGKTAIVSGLNYISRIFALLGEIQVRIRVDKRSPPTGHFATARLEEVRSLHARIMSALIHAPQPLRLKSSGASSGSSNGTGTGASSTSAHLPPEYGGAGFRQATFAEVKDFFDNPNASRANASNAFLVMQANLYVTQQLVRFVIEQYRDELVAQLRGSNDAQTVQEHEMAVAEGREAVASDLLNILHSIPIQSIATNGPSLVHKVRFVASTLLDAVRKAETAPASAARAHAYLWDFLSILSEIERNYLLDDDRDAGSSGDGVPMLSS</sequence>
<name>A0A0H2RB44_9AGAM</name>
<dbReference type="InterPro" id="IPR007219">
    <property type="entry name" value="XnlR_reg_dom"/>
</dbReference>
<evidence type="ECO:0000313" key="6">
    <source>
        <dbReference type="Proteomes" id="UP000053477"/>
    </source>
</evidence>